<reference evidence="12" key="2">
    <citation type="journal article" date="2021" name="PeerJ">
        <title>Extensive microbial diversity within the chicken gut microbiome revealed by metagenomics and culture.</title>
        <authorList>
            <person name="Gilroy R."/>
            <person name="Ravi A."/>
            <person name="Getino M."/>
            <person name="Pursley I."/>
            <person name="Horton D.L."/>
            <person name="Alikhan N.F."/>
            <person name="Baker D."/>
            <person name="Gharbi K."/>
            <person name="Hall N."/>
            <person name="Watson M."/>
            <person name="Adriaenssens E.M."/>
            <person name="Foster-Nyarko E."/>
            <person name="Jarju S."/>
            <person name="Secka A."/>
            <person name="Antonio M."/>
            <person name="Oren A."/>
            <person name="Chaudhuri R.R."/>
            <person name="La Ragione R."/>
            <person name="Hildebrand F."/>
            <person name="Pallen M.J."/>
        </authorList>
    </citation>
    <scope>NUCLEOTIDE SEQUENCE</scope>
    <source>
        <strain evidence="12">ChiHcec3-11533</strain>
    </source>
</reference>
<dbReference type="InterPro" id="IPR025981">
    <property type="entry name" value="rRNA_MeTrfase"/>
</dbReference>
<dbReference type="Proteomes" id="UP000824072">
    <property type="component" value="Unassembled WGS sequence"/>
</dbReference>
<protein>
    <recommendedName>
        <fullName evidence="4">16S rRNA (guanine(1405)-N(7))-methyltransferase</fullName>
        <ecNumber evidence="3">2.1.1.179</ecNumber>
    </recommendedName>
    <alternativeName>
        <fullName evidence="10">16S rRNA m7G1405 methyltransferase</fullName>
    </alternativeName>
</protein>
<gene>
    <name evidence="12" type="primary">rmt</name>
    <name evidence="12" type="ORF">IAB02_07245</name>
</gene>
<sequence>MTHDPYQEALDRLKASKKYAFLCPETLENALKNAFRRYKKPKDAEKAARERLHGITGAFLSPEELRRAEDLLNRWTRGDEELLQKILALHASTRERLPLCAMDAVYDRIFSCTGRPESILDLACGFNPIYLGAHSLRVLGVDIQVDAGQAIRRWAEKNALPVRILPRDLTISPPPEGEFDLTLAMKLLPVLERQSPGAARRMLEAISSQWVAVSFPTRTLSGRTIGMEEHYAQWFAQRMPESYSLEARFVEGSELIYILRR</sequence>
<feature type="binding site" evidence="11">
    <location>
        <position position="194"/>
    </location>
    <ligand>
        <name>S-adenosyl-L-methionine</name>
        <dbReference type="ChEBI" id="CHEBI:59789"/>
    </ligand>
</feature>
<keyword evidence="9" id="KW-0046">Antibiotic resistance</keyword>
<comment type="caution">
    <text evidence="12">The sequence shown here is derived from an EMBL/GenBank/DDBJ whole genome shotgun (WGS) entry which is preliminary data.</text>
</comment>
<evidence type="ECO:0000256" key="9">
    <source>
        <dbReference type="ARBA" id="ARBA00023251"/>
    </source>
</evidence>
<comment type="similarity">
    <text evidence="2">Belongs to the methyltransferase superfamily. Aminoglycoside resistance family.</text>
</comment>
<evidence type="ECO:0000256" key="10">
    <source>
        <dbReference type="ARBA" id="ARBA00033062"/>
    </source>
</evidence>
<feature type="binding site" evidence="11">
    <location>
        <begin position="168"/>
        <end position="169"/>
    </location>
    <ligand>
        <name>S-adenosyl-L-methionine</name>
        <dbReference type="ChEBI" id="CHEBI:59789"/>
    </ligand>
</feature>
<accession>A0A9D1IE01</accession>
<dbReference type="EC" id="2.1.1.179" evidence="3"/>
<comment type="catalytic activity">
    <reaction evidence="1">
        <text>guanosine(1405) in 16S rRNA + S-adenosyl-L-methionine = N(7)-methylguanosine(1405) in 16S rRNA + S-adenosyl-L-homocysteine</text>
        <dbReference type="Rhea" id="RHEA:42772"/>
        <dbReference type="Rhea" id="RHEA-COMP:10225"/>
        <dbReference type="Rhea" id="RHEA-COMP:10226"/>
        <dbReference type="ChEBI" id="CHEBI:57856"/>
        <dbReference type="ChEBI" id="CHEBI:59789"/>
        <dbReference type="ChEBI" id="CHEBI:74269"/>
        <dbReference type="ChEBI" id="CHEBI:74480"/>
        <dbReference type="EC" id="2.1.1.179"/>
    </reaction>
</comment>
<keyword evidence="5" id="KW-0698">rRNA processing</keyword>
<dbReference type="Gene3D" id="3.40.50.150">
    <property type="entry name" value="Vaccinia Virus protein VP39"/>
    <property type="match status" value="1"/>
</dbReference>
<evidence type="ECO:0000256" key="5">
    <source>
        <dbReference type="ARBA" id="ARBA00022552"/>
    </source>
</evidence>
<feature type="binding site" evidence="11">
    <location>
        <position position="123"/>
    </location>
    <ligand>
        <name>S-adenosyl-L-methionine</name>
        <dbReference type="ChEBI" id="CHEBI:59789"/>
    </ligand>
</feature>
<evidence type="ECO:0000313" key="13">
    <source>
        <dbReference type="Proteomes" id="UP000824072"/>
    </source>
</evidence>
<dbReference type="InterPro" id="IPR029063">
    <property type="entry name" value="SAM-dependent_MTases_sf"/>
</dbReference>
<feature type="binding site" evidence="11">
    <location>
        <position position="142"/>
    </location>
    <ligand>
        <name>S-adenosyl-L-methionine</name>
        <dbReference type="ChEBI" id="CHEBI:59789"/>
    </ligand>
</feature>
<keyword evidence="7" id="KW-0808">Transferase</keyword>
<name>A0A9D1IE01_9FIRM</name>
<evidence type="ECO:0000256" key="3">
    <source>
        <dbReference type="ARBA" id="ARBA00012300"/>
    </source>
</evidence>
<dbReference type="InterPro" id="IPR010769">
    <property type="entry name" value="rRNA_MeTrfase_GmN_bac"/>
</dbReference>
<feature type="binding site" evidence="11">
    <location>
        <begin position="90"/>
        <end position="96"/>
    </location>
    <ligand>
        <name>S-adenosyl-L-methionine</name>
        <dbReference type="ChEBI" id="CHEBI:59789"/>
    </ligand>
</feature>
<dbReference type="Pfam" id="PF07091">
    <property type="entry name" value="FmrO"/>
    <property type="match status" value="1"/>
</dbReference>
<evidence type="ECO:0000256" key="2">
    <source>
        <dbReference type="ARBA" id="ARBA00005487"/>
    </source>
</evidence>
<evidence type="ECO:0000256" key="6">
    <source>
        <dbReference type="ARBA" id="ARBA00022603"/>
    </source>
</evidence>
<evidence type="ECO:0000256" key="8">
    <source>
        <dbReference type="ARBA" id="ARBA00022691"/>
    </source>
</evidence>
<keyword evidence="8 11" id="KW-0949">S-adenosyl-L-methionine</keyword>
<proteinExistence type="inferred from homology"/>
<dbReference type="Gene3D" id="1.10.8.10">
    <property type="entry name" value="DNA helicase RuvA subunit, C-terminal domain"/>
    <property type="match status" value="1"/>
</dbReference>
<reference evidence="12" key="1">
    <citation type="submission" date="2020-10" db="EMBL/GenBank/DDBJ databases">
        <authorList>
            <person name="Gilroy R."/>
        </authorList>
    </citation>
    <scope>NUCLEOTIDE SEQUENCE</scope>
    <source>
        <strain evidence="12">ChiHcec3-11533</strain>
    </source>
</reference>
<evidence type="ECO:0000256" key="11">
    <source>
        <dbReference type="PIRSR" id="PIRSR015852-1"/>
    </source>
</evidence>
<dbReference type="GO" id="GO:0008649">
    <property type="term" value="F:rRNA methyltransferase activity"/>
    <property type="evidence" value="ECO:0007669"/>
    <property type="project" value="InterPro"/>
</dbReference>
<evidence type="ECO:0000256" key="1">
    <source>
        <dbReference type="ARBA" id="ARBA00001643"/>
    </source>
</evidence>
<dbReference type="NCBIfam" id="NF000466">
    <property type="entry name" value="16S_rRNA_Rmt_gen"/>
    <property type="match status" value="1"/>
</dbReference>
<dbReference type="SUPFAM" id="SSF53335">
    <property type="entry name" value="S-adenosyl-L-methionine-dependent methyltransferases"/>
    <property type="match status" value="1"/>
</dbReference>
<dbReference type="GO" id="GO:0046677">
    <property type="term" value="P:response to antibiotic"/>
    <property type="evidence" value="ECO:0007669"/>
    <property type="project" value="UniProtKB-KW"/>
</dbReference>
<dbReference type="AlphaFoldDB" id="A0A9D1IE01"/>
<evidence type="ECO:0000256" key="4">
    <source>
        <dbReference type="ARBA" id="ARBA00015154"/>
    </source>
</evidence>
<evidence type="ECO:0000313" key="12">
    <source>
        <dbReference type="EMBL" id="HIU34342.1"/>
    </source>
</evidence>
<organism evidence="12 13">
    <name type="scientific">Candidatus Pullichristensenella excrementigallinarum</name>
    <dbReference type="NCBI Taxonomy" id="2840907"/>
    <lineage>
        <taxon>Bacteria</taxon>
        <taxon>Bacillati</taxon>
        <taxon>Bacillota</taxon>
        <taxon>Clostridia</taxon>
        <taxon>Candidatus Pullichristensenella</taxon>
    </lineage>
</organism>
<evidence type="ECO:0000256" key="7">
    <source>
        <dbReference type="ARBA" id="ARBA00022679"/>
    </source>
</evidence>
<dbReference type="EMBL" id="DVMU01000163">
    <property type="protein sequence ID" value="HIU34342.1"/>
    <property type="molecule type" value="Genomic_DNA"/>
</dbReference>
<keyword evidence="6" id="KW-0489">Methyltransferase</keyword>
<dbReference type="PIRSF" id="PIRSF015852">
    <property type="entry name" value="RRNA_mtase_Grm"/>
    <property type="match status" value="1"/>
</dbReference>